<dbReference type="PATRIC" id="fig|1422.18.peg.3151"/>
<feature type="transmembrane region" description="Helical" evidence="1">
    <location>
        <begin position="133"/>
        <end position="150"/>
    </location>
</feature>
<keyword evidence="1" id="KW-0472">Membrane</keyword>
<evidence type="ECO:0000313" key="3">
    <source>
        <dbReference type="Proteomes" id="UP000075424"/>
    </source>
</evidence>
<feature type="transmembrane region" description="Helical" evidence="1">
    <location>
        <begin position="187"/>
        <end position="207"/>
    </location>
</feature>
<feature type="transmembrane region" description="Helical" evidence="1">
    <location>
        <begin position="162"/>
        <end position="181"/>
    </location>
</feature>
<sequence>MMDAGKLWQERFRAEGRRRLRYLRYMFNDHLLVGLFIVLGWAAVVYKRSIEQLPPSFPYPAIAAAVFGWAAASGSVRTLFREADMVFLLPAERRLRPYIRRAFVFSAVWHSYGLCLLLLAAGPLHVRFSPVPWPLFLLGIVCLKLWNLWASWKGNYIAEPSFHRWSALVRLGASALVVYFWLAAAPWPFFGTVAALMAALSVCLWRWTEGETWKWERLIAEEQRAARLFYRVANLFTDVPEWRETAKRRRWLDPLLAFIPYGPRHVFFHLYARTFLRAGEYAGLYVRLTAIGCVVLAAADHEYMRAATVLLVLYATAVQLAALPHRHRYSLWTRLYPLPRTESPAAAMRLFAILLIAQNTLFHLVLAAVSPCFLWLATWVGGNAWGIWAAGRYGRPRRRANAGY</sequence>
<dbReference type="Pfam" id="PF05975">
    <property type="entry name" value="EcsB"/>
    <property type="match status" value="1"/>
</dbReference>
<keyword evidence="1" id="KW-1133">Transmembrane helix</keyword>
<accession>A0A150MRV7</accession>
<dbReference type="GeneID" id="89613045"/>
<dbReference type="GO" id="GO:0016020">
    <property type="term" value="C:membrane"/>
    <property type="evidence" value="ECO:0007669"/>
    <property type="project" value="InterPro"/>
</dbReference>
<dbReference type="Proteomes" id="UP000075424">
    <property type="component" value="Unassembled WGS sequence"/>
</dbReference>
<feature type="transmembrane region" description="Helical" evidence="1">
    <location>
        <begin position="281"/>
        <end position="299"/>
    </location>
</feature>
<organism evidence="2 3">
    <name type="scientific">Geobacillus stearothermophilus</name>
    <name type="common">Bacillus stearothermophilus</name>
    <dbReference type="NCBI Taxonomy" id="1422"/>
    <lineage>
        <taxon>Bacteria</taxon>
        <taxon>Bacillati</taxon>
        <taxon>Bacillota</taxon>
        <taxon>Bacilli</taxon>
        <taxon>Bacillales</taxon>
        <taxon>Anoxybacillaceae</taxon>
        <taxon>Geobacillus</taxon>
    </lineage>
</organism>
<evidence type="ECO:0000313" key="2">
    <source>
        <dbReference type="EMBL" id="KYD27230.1"/>
    </source>
</evidence>
<feature type="transmembrane region" description="Helical" evidence="1">
    <location>
        <begin position="58"/>
        <end position="80"/>
    </location>
</feature>
<dbReference type="PIRSF" id="PIRSF037259">
    <property type="entry name" value="EcsB_ABC"/>
    <property type="match status" value="1"/>
</dbReference>
<feature type="transmembrane region" description="Helical" evidence="1">
    <location>
        <begin position="346"/>
        <end position="367"/>
    </location>
</feature>
<feature type="transmembrane region" description="Helical" evidence="1">
    <location>
        <begin position="101"/>
        <end position="121"/>
    </location>
</feature>
<feature type="transmembrane region" description="Helical" evidence="1">
    <location>
        <begin position="305"/>
        <end position="325"/>
    </location>
</feature>
<comment type="caution">
    <text evidence="2">The sequence shown here is derived from an EMBL/GenBank/DDBJ whole genome shotgun (WGS) entry which is preliminary data.</text>
</comment>
<dbReference type="AlphaFoldDB" id="A0A150MRV7"/>
<name>A0A150MRV7_GEOSE</name>
<gene>
    <name evidence="2" type="ORF">B4109_0600</name>
</gene>
<feature type="transmembrane region" description="Helical" evidence="1">
    <location>
        <begin position="373"/>
        <end position="391"/>
    </location>
</feature>
<evidence type="ECO:0008006" key="4">
    <source>
        <dbReference type="Google" id="ProtNLM"/>
    </source>
</evidence>
<reference evidence="2 3" key="1">
    <citation type="submission" date="2016-01" db="EMBL/GenBank/DDBJ databases">
        <title>Draft Genome Sequences of Seven Thermophilic Sporeformers Isolated from Foods.</title>
        <authorList>
            <person name="Berendsen E.M."/>
            <person name="Wells-Bennik M.H."/>
            <person name="Krawcyk A.O."/>
            <person name="De Jong A."/>
            <person name="Holsappel S."/>
            <person name="Eijlander R.T."/>
            <person name="Kuipers O.P."/>
        </authorList>
    </citation>
    <scope>NUCLEOTIDE SEQUENCE [LARGE SCALE GENOMIC DNA]</scope>
    <source>
        <strain evidence="2 3">B4109</strain>
    </source>
</reference>
<protein>
    <recommendedName>
        <fullName evidence="4">ABC transporter permease</fullName>
    </recommendedName>
</protein>
<dbReference type="RefSeq" id="WP_033013834.1">
    <property type="nucleotide sequence ID" value="NZ_CBCSGJ010000006.1"/>
</dbReference>
<keyword evidence="1" id="KW-0812">Transmembrane</keyword>
<dbReference type="InterPro" id="IPR010288">
    <property type="entry name" value="EcsB_ABC"/>
</dbReference>
<feature type="transmembrane region" description="Helical" evidence="1">
    <location>
        <begin position="27"/>
        <end position="46"/>
    </location>
</feature>
<evidence type="ECO:0000256" key="1">
    <source>
        <dbReference type="SAM" id="Phobius"/>
    </source>
</evidence>
<dbReference type="EMBL" id="LQYV01000056">
    <property type="protein sequence ID" value="KYD27230.1"/>
    <property type="molecule type" value="Genomic_DNA"/>
</dbReference>
<proteinExistence type="predicted"/>